<dbReference type="Proteomes" id="UP000324800">
    <property type="component" value="Unassembled WGS sequence"/>
</dbReference>
<sequence length="76" mass="8671">MRIKTQQHRQQTKSFKKSAEKQWRMSAFSDLTHISRFCISINNGGLIKTGLFSYMQLKACKFCNGGGKGGRFCQGY</sequence>
<comment type="caution">
    <text evidence="1">The sequence shown here is derived from an EMBL/GenBank/DDBJ whole genome shotgun (WGS) entry which is preliminary data.</text>
</comment>
<protein>
    <submittedName>
        <fullName evidence="1">Uncharacterized protein</fullName>
    </submittedName>
</protein>
<accession>A0A5J4TM47</accession>
<gene>
    <name evidence="1" type="ORF">EZS28_044887</name>
</gene>
<evidence type="ECO:0000313" key="2">
    <source>
        <dbReference type="Proteomes" id="UP000324800"/>
    </source>
</evidence>
<organism evidence="1 2">
    <name type="scientific">Streblomastix strix</name>
    <dbReference type="NCBI Taxonomy" id="222440"/>
    <lineage>
        <taxon>Eukaryota</taxon>
        <taxon>Metamonada</taxon>
        <taxon>Preaxostyla</taxon>
        <taxon>Oxymonadida</taxon>
        <taxon>Streblomastigidae</taxon>
        <taxon>Streblomastix</taxon>
    </lineage>
</organism>
<name>A0A5J4TM47_9EUKA</name>
<dbReference type="EMBL" id="SNRW01028156">
    <property type="protein sequence ID" value="KAA6359586.1"/>
    <property type="molecule type" value="Genomic_DNA"/>
</dbReference>
<proteinExistence type="predicted"/>
<dbReference type="AlphaFoldDB" id="A0A5J4TM47"/>
<evidence type="ECO:0000313" key="1">
    <source>
        <dbReference type="EMBL" id="KAA6359586.1"/>
    </source>
</evidence>
<reference evidence="1 2" key="1">
    <citation type="submission" date="2019-03" db="EMBL/GenBank/DDBJ databases">
        <title>Single cell metagenomics reveals metabolic interactions within the superorganism composed of flagellate Streblomastix strix and complex community of Bacteroidetes bacteria on its surface.</title>
        <authorList>
            <person name="Treitli S.C."/>
            <person name="Kolisko M."/>
            <person name="Husnik F."/>
            <person name="Keeling P."/>
            <person name="Hampl V."/>
        </authorList>
    </citation>
    <scope>NUCLEOTIDE SEQUENCE [LARGE SCALE GENOMIC DNA]</scope>
    <source>
        <strain evidence="1">ST1C</strain>
    </source>
</reference>